<feature type="domain" description="Ig-like" evidence="8">
    <location>
        <begin position="502"/>
        <end position="584"/>
    </location>
</feature>
<proteinExistence type="predicted"/>
<dbReference type="Pfam" id="PF07679">
    <property type="entry name" value="I-set"/>
    <property type="match status" value="2"/>
</dbReference>
<feature type="domain" description="Ig-like" evidence="8">
    <location>
        <begin position="406"/>
        <end position="497"/>
    </location>
</feature>
<protein>
    <submittedName>
        <fullName evidence="9">Peroxidasin</fullName>
    </submittedName>
</protein>
<dbReference type="SMART" id="SM00603">
    <property type="entry name" value="LCCL"/>
    <property type="match status" value="1"/>
</dbReference>
<dbReference type="CDD" id="cd00096">
    <property type="entry name" value="Ig"/>
    <property type="match status" value="1"/>
</dbReference>
<evidence type="ECO:0000313" key="10">
    <source>
        <dbReference type="Proteomes" id="UP000242188"/>
    </source>
</evidence>
<keyword evidence="1" id="KW-0732">Signal</keyword>
<dbReference type="PANTHER" id="PTHR12231:SF253">
    <property type="entry name" value="DPR-INTERACTING PROTEIN ETA, ISOFORM B-RELATED"/>
    <property type="match status" value="1"/>
</dbReference>
<dbReference type="Proteomes" id="UP000242188">
    <property type="component" value="Unassembled WGS sequence"/>
</dbReference>
<dbReference type="Pfam" id="PF03815">
    <property type="entry name" value="LCCL"/>
    <property type="match status" value="1"/>
</dbReference>
<keyword evidence="3" id="KW-1015">Disulfide bond</keyword>
<dbReference type="Pfam" id="PF13927">
    <property type="entry name" value="Ig_3"/>
    <property type="match status" value="2"/>
</dbReference>
<name>A0A210PN42_MIZYE</name>
<dbReference type="SUPFAM" id="SSF48726">
    <property type="entry name" value="Immunoglobulin"/>
    <property type="match status" value="4"/>
</dbReference>
<evidence type="ECO:0000256" key="1">
    <source>
        <dbReference type="ARBA" id="ARBA00022729"/>
    </source>
</evidence>
<keyword evidence="6" id="KW-0472">Membrane</keyword>
<feature type="compositionally biased region" description="Low complexity" evidence="5">
    <location>
        <begin position="207"/>
        <end position="216"/>
    </location>
</feature>
<evidence type="ECO:0000259" key="8">
    <source>
        <dbReference type="PROSITE" id="PS50835"/>
    </source>
</evidence>
<keyword evidence="2" id="KW-0677">Repeat</keyword>
<dbReference type="OrthoDB" id="10055367at2759"/>
<evidence type="ECO:0000259" key="7">
    <source>
        <dbReference type="PROSITE" id="PS50820"/>
    </source>
</evidence>
<dbReference type="InterPro" id="IPR036179">
    <property type="entry name" value="Ig-like_dom_sf"/>
</dbReference>
<sequence length="776" mass="81856">MKDGNSHSIFIAIFCIFLTHLAAFIALSVYQIDRINKIEELVLDVERSPDESIQIKDFIDILKKQQTNGKVSKRSVLPSPMLSDFVDAQKSFIKATCEENSQASILTVLKSFAEFTNQRLQLKGQFRHIRQAASGGEMGQIFEQLANSELAIFDKYCQNSTICLPGPKGDHGDKGDPGVKGDAGSAGAQGMNGLKGDVGLQGPEGNQGQVGAQGVQGDKGSIGPQGVMGPAGAQGLIGLTGSDGQKGVPGVRGLPGPAGPSGLDGATGLKGDKGNVGPQGPGGQRGIQGPAGPKGERGEVRDVLTQVDDVNSCCERLSTPSFASTQEKIKVIEGTPVVLRCDPNGLPTPTVQWTPSATSIGTKHAQRQGRDIIIGNAAAGDSGTYQCTANNVLGKAQKEIVLDVYKHIVIEERPRNFTVLNGQSVTLECKFDGKPVPSVSWFHKNQLGISEAVTSGITPIVNGSQLHLDHVSLSDIGEYICYGTNGVETIDLHAFVDTQGPPKIINIPVMQTFVGETLHLRCDAQGKPPATTSWLTPPNVNNAYEDKDGTLVILSVTKQDAGPYICRATNVFGTDTATTTLVVKDAAKAEIATPLVGVKPNANNFALDCKASGEQPLSVRWFHNGQIVAQDSTHYIMPDHTLLVLSMSKPQEFGRYTCKVSDANGSANKTALVYDDKGVKSCSAAFTTCEVICGATCPANCGSSPTPVYGTYRYDLSSSLCKSGIHSGFVQPSGGTVVWQTTQQQTPSYSGSSKYGVTSQNLAPATSAFDGVPITN</sequence>
<dbReference type="SMART" id="SM00408">
    <property type="entry name" value="IGc2"/>
    <property type="match status" value="4"/>
</dbReference>
<dbReference type="PANTHER" id="PTHR12231">
    <property type="entry name" value="CTX-RELATED TYPE I TRANSMEMBRANE PROTEIN"/>
    <property type="match status" value="1"/>
</dbReference>
<accession>A0A210PN42</accession>
<feature type="compositionally biased region" description="Basic and acidic residues" evidence="5">
    <location>
        <begin position="168"/>
        <end position="179"/>
    </location>
</feature>
<evidence type="ECO:0000256" key="4">
    <source>
        <dbReference type="ARBA" id="ARBA00023319"/>
    </source>
</evidence>
<dbReference type="InterPro" id="IPR007110">
    <property type="entry name" value="Ig-like_dom"/>
</dbReference>
<evidence type="ECO:0000256" key="2">
    <source>
        <dbReference type="ARBA" id="ARBA00022737"/>
    </source>
</evidence>
<comment type="caution">
    <text evidence="9">The sequence shown here is derived from an EMBL/GenBank/DDBJ whole genome shotgun (WGS) entry which is preliminary data.</text>
</comment>
<dbReference type="AlphaFoldDB" id="A0A210PN42"/>
<dbReference type="InterPro" id="IPR013098">
    <property type="entry name" value="Ig_I-set"/>
</dbReference>
<evidence type="ECO:0000256" key="6">
    <source>
        <dbReference type="SAM" id="Phobius"/>
    </source>
</evidence>
<dbReference type="InterPro" id="IPR004043">
    <property type="entry name" value="LCCL"/>
</dbReference>
<evidence type="ECO:0000313" key="9">
    <source>
        <dbReference type="EMBL" id="OWF37898.1"/>
    </source>
</evidence>
<dbReference type="InterPro" id="IPR036609">
    <property type="entry name" value="LCCL_sf"/>
</dbReference>
<dbReference type="Gene3D" id="2.60.40.10">
    <property type="entry name" value="Immunoglobulins"/>
    <property type="match status" value="4"/>
</dbReference>
<dbReference type="InterPro" id="IPR003598">
    <property type="entry name" value="Ig_sub2"/>
</dbReference>
<dbReference type="PROSITE" id="PS50820">
    <property type="entry name" value="LCCL"/>
    <property type="match status" value="1"/>
</dbReference>
<evidence type="ECO:0000256" key="3">
    <source>
        <dbReference type="ARBA" id="ARBA00023157"/>
    </source>
</evidence>
<feature type="domain" description="Ig-like" evidence="8">
    <location>
        <begin position="320"/>
        <end position="403"/>
    </location>
</feature>
<dbReference type="SUPFAM" id="SSF69848">
    <property type="entry name" value="LCCL domain"/>
    <property type="match status" value="1"/>
</dbReference>
<keyword evidence="10" id="KW-1185">Reference proteome</keyword>
<feature type="domain" description="LCCL" evidence="7">
    <location>
        <begin position="696"/>
        <end position="769"/>
    </location>
</feature>
<dbReference type="Gene3D" id="2.170.130.20">
    <property type="entry name" value="LCCL-like domain"/>
    <property type="match status" value="1"/>
</dbReference>
<dbReference type="PROSITE" id="PS50835">
    <property type="entry name" value="IG_LIKE"/>
    <property type="match status" value="4"/>
</dbReference>
<evidence type="ECO:0000256" key="5">
    <source>
        <dbReference type="SAM" id="MobiDB-lite"/>
    </source>
</evidence>
<feature type="transmembrane region" description="Helical" evidence="6">
    <location>
        <begin position="9"/>
        <end position="30"/>
    </location>
</feature>
<dbReference type="InterPro" id="IPR003599">
    <property type="entry name" value="Ig_sub"/>
</dbReference>
<keyword evidence="6" id="KW-1133">Transmembrane helix</keyword>
<dbReference type="InterPro" id="IPR008160">
    <property type="entry name" value="Collagen"/>
</dbReference>
<gene>
    <name evidence="9" type="ORF">KP79_PYT22732</name>
</gene>
<dbReference type="FunFam" id="2.60.40.10:FF:000032">
    <property type="entry name" value="palladin isoform X1"/>
    <property type="match status" value="2"/>
</dbReference>
<keyword evidence="4" id="KW-0393">Immunoglobulin domain</keyword>
<keyword evidence="6" id="KW-0812">Transmembrane</keyword>
<dbReference type="InterPro" id="IPR051170">
    <property type="entry name" value="Neural/epithelial_adhesion"/>
</dbReference>
<feature type="region of interest" description="Disordered" evidence="5">
    <location>
        <begin position="167"/>
        <end position="297"/>
    </location>
</feature>
<feature type="domain" description="Ig-like" evidence="8">
    <location>
        <begin position="607"/>
        <end position="674"/>
    </location>
</feature>
<organism evidence="9 10">
    <name type="scientific">Mizuhopecten yessoensis</name>
    <name type="common">Japanese scallop</name>
    <name type="synonym">Patinopecten yessoensis</name>
    <dbReference type="NCBI Taxonomy" id="6573"/>
    <lineage>
        <taxon>Eukaryota</taxon>
        <taxon>Metazoa</taxon>
        <taxon>Spiralia</taxon>
        <taxon>Lophotrochozoa</taxon>
        <taxon>Mollusca</taxon>
        <taxon>Bivalvia</taxon>
        <taxon>Autobranchia</taxon>
        <taxon>Pteriomorphia</taxon>
        <taxon>Pectinida</taxon>
        <taxon>Pectinoidea</taxon>
        <taxon>Pectinidae</taxon>
        <taxon>Mizuhopecten</taxon>
    </lineage>
</organism>
<dbReference type="EMBL" id="NEDP02005576">
    <property type="protein sequence ID" value="OWF37898.1"/>
    <property type="molecule type" value="Genomic_DNA"/>
</dbReference>
<feature type="compositionally biased region" description="Gly residues" evidence="5">
    <location>
        <begin position="277"/>
        <end position="286"/>
    </location>
</feature>
<dbReference type="Pfam" id="PF01391">
    <property type="entry name" value="Collagen"/>
    <property type="match status" value="2"/>
</dbReference>
<dbReference type="InterPro" id="IPR013783">
    <property type="entry name" value="Ig-like_fold"/>
</dbReference>
<dbReference type="SMART" id="SM00409">
    <property type="entry name" value="IG"/>
    <property type="match status" value="4"/>
</dbReference>
<reference evidence="9 10" key="1">
    <citation type="journal article" date="2017" name="Nat. Ecol. Evol.">
        <title>Scallop genome provides insights into evolution of bilaterian karyotype and development.</title>
        <authorList>
            <person name="Wang S."/>
            <person name="Zhang J."/>
            <person name="Jiao W."/>
            <person name="Li J."/>
            <person name="Xun X."/>
            <person name="Sun Y."/>
            <person name="Guo X."/>
            <person name="Huan P."/>
            <person name="Dong B."/>
            <person name="Zhang L."/>
            <person name="Hu X."/>
            <person name="Sun X."/>
            <person name="Wang J."/>
            <person name="Zhao C."/>
            <person name="Wang Y."/>
            <person name="Wang D."/>
            <person name="Huang X."/>
            <person name="Wang R."/>
            <person name="Lv J."/>
            <person name="Li Y."/>
            <person name="Zhang Z."/>
            <person name="Liu B."/>
            <person name="Lu W."/>
            <person name="Hui Y."/>
            <person name="Liang J."/>
            <person name="Zhou Z."/>
            <person name="Hou R."/>
            <person name="Li X."/>
            <person name="Liu Y."/>
            <person name="Li H."/>
            <person name="Ning X."/>
            <person name="Lin Y."/>
            <person name="Zhao L."/>
            <person name="Xing Q."/>
            <person name="Dou J."/>
            <person name="Li Y."/>
            <person name="Mao J."/>
            <person name="Guo H."/>
            <person name="Dou H."/>
            <person name="Li T."/>
            <person name="Mu C."/>
            <person name="Jiang W."/>
            <person name="Fu Q."/>
            <person name="Fu X."/>
            <person name="Miao Y."/>
            <person name="Liu J."/>
            <person name="Yu Q."/>
            <person name="Li R."/>
            <person name="Liao H."/>
            <person name="Li X."/>
            <person name="Kong Y."/>
            <person name="Jiang Z."/>
            <person name="Chourrout D."/>
            <person name="Li R."/>
            <person name="Bao Z."/>
        </authorList>
    </citation>
    <scope>NUCLEOTIDE SEQUENCE [LARGE SCALE GENOMIC DNA]</scope>
    <source>
        <strain evidence="9 10">PY_sf001</strain>
    </source>
</reference>